<dbReference type="SUPFAM" id="SSF69593">
    <property type="entry name" value="Glycerol-3-phosphate (1)-acyltransferase"/>
    <property type="match status" value="1"/>
</dbReference>
<accession>A0A7R9U941</accession>
<name>A0A7R9U941_9STRA</name>
<evidence type="ECO:0000256" key="5">
    <source>
        <dbReference type="ARBA" id="ARBA00023315"/>
    </source>
</evidence>
<dbReference type="Pfam" id="PF01553">
    <property type="entry name" value="Acyltransferase"/>
    <property type="match status" value="1"/>
</dbReference>
<dbReference type="PANTHER" id="PTHR10434">
    <property type="entry name" value="1-ACYL-SN-GLYCEROL-3-PHOSPHATE ACYLTRANSFERASE"/>
    <property type="match status" value="1"/>
</dbReference>
<proteinExistence type="predicted"/>
<comment type="pathway">
    <text evidence="1">Lipid metabolism.</text>
</comment>
<dbReference type="SMART" id="SM00563">
    <property type="entry name" value="PlsC"/>
    <property type="match status" value="1"/>
</dbReference>
<evidence type="ECO:0000259" key="7">
    <source>
        <dbReference type="SMART" id="SM00563"/>
    </source>
</evidence>
<evidence type="ECO:0000256" key="4">
    <source>
        <dbReference type="ARBA" id="ARBA00023098"/>
    </source>
</evidence>
<evidence type="ECO:0000313" key="8">
    <source>
        <dbReference type="EMBL" id="CAD8258819.1"/>
    </source>
</evidence>
<sequence length="303" mass="33440">MGSSLSISAVVGGVVATILLSSAYVINLQEKPQFLRRNRLKIMAFGLTWQCLSLIYAAVLLLTSVIRGREWLRVAASHSAAEGISKLLCTVFFGEVVLEGTEHIPKNSMKGQAQPAIVAPNHSSMVDVLLCAMLPGDFTWVAKSSVFILPGIGQLLWMAGTVPLVRGKKSSALQMLEGCRKALDDGWSVLIYPQGTRNRRKWLPWKYGAFKLSIEKQVPIIPVSIVLPDDTWTNLECKLIVKVHPPIHPPEPPAPVEDMMQERSAMSEALRTKMDAAILSMTEEAERRVLSAFPSDHQFRKAD</sequence>
<feature type="domain" description="Phospholipid/glycerol acyltransferase" evidence="7">
    <location>
        <begin position="116"/>
        <end position="228"/>
    </location>
</feature>
<keyword evidence="3" id="KW-0808">Transferase</keyword>
<dbReference type="InterPro" id="IPR002123">
    <property type="entry name" value="Plipid/glycerol_acylTrfase"/>
</dbReference>
<keyword evidence="6" id="KW-0472">Membrane</keyword>
<reference evidence="8" key="1">
    <citation type="submission" date="2021-01" db="EMBL/GenBank/DDBJ databases">
        <authorList>
            <person name="Corre E."/>
            <person name="Pelletier E."/>
            <person name="Niang G."/>
            <person name="Scheremetjew M."/>
            <person name="Finn R."/>
            <person name="Kale V."/>
            <person name="Holt S."/>
            <person name="Cochrane G."/>
            <person name="Meng A."/>
            <person name="Brown T."/>
            <person name="Cohen L."/>
        </authorList>
    </citation>
    <scope>NUCLEOTIDE SEQUENCE</scope>
    <source>
        <strain evidence="8">CCMP2078</strain>
    </source>
</reference>
<protein>
    <recommendedName>
        <fullName evidence="7">Phospholipid/glycerol acyltransferase domain-containing protein</fullName>
    </recommendedName>
</protein>
<feature type="transmembrane region" description="Helical" evidence="6">
    <location>
        <begin position="6"/>
        <end position="26"/>
    </location>
</feature>
<keyword evidence="6" id="KW-1133">Transmembrane helix</keyword>
<feature type="transmembrane region" description="Helical" evidence="6">
    <location>
        <begin position="47"/>
        <end position="66"/>
    </location>
</feature>
<evidence type="ECO:0000256" key="6">
    <source>
        <dbReference type="SAM" id="Phobius"/>
    </source>
</evidence>
<organism evidence="8">
    <name type="scientific">Pinguiococcus pyrenoidosus</name>
    <dbReference type="NCBI Taxonomy" id="172671"/>
    <lineage>
        <taxon>Eukaryota</taxon>
        <taxon>Sar</taxon>
        <taxon>Stramenopiles</taxon>
        <taxon>Ochrophyta</taxon>
        <taxon>Pinguiophyceae</taxon>
        <taxon>Pinguiochrysidales</taxon>
        <taxon>Pinguiochrysidaceae</taxon>
        <taxon>Pinguiococcus</taxon>
    </lineage>
</organism>
<evidence type="ECO:0000256" key="1">
    <source>
        <dbReference type="ARBA" id="ARBA00005189"/>
    </source>
</evidence>
<evidence type="ECO:0000256" key="3">
    <source>
        <dbReference type="ARBA" id="ARBA00022679"/>
    </source>
</evidence>
<dbReference type="GO" id="GO:0003841">
    <property type="term" value="F:1-acylglycerol-3-phosphate O-acyltransferase activity"/>
    <property type="evidence" value="ECO:0007669"/>
    <property type="project" value="TreeGrafter"/>
</dbReference>
<dbReference type="AlphaFoldDB" id="A0A7R9U941"/>
<keyword evidence="2" id="KW-0444">Lipid biosynthesis</keyword>
<dbReference type="CDD" id="cd07989">
    <property type="entry name" value="LPLAT_AGPAT-like"/>
    <property type="match status" value="1"/>
</dbReference>
<keyword evidence="4" id="KW-0443">Lipid metabolism</keyword>
<keyword evidence="6" id="KW-0812">Transmembrane</keyword>
<dbReference type="EMBL" id="HBEA01010863">
    <property type="protein sequence ID" value="CAD8258819.1"/>
    <property type="molecule type" value="Transcribed_RNA"/>
</dbReference>
<keyword evidence="5" id="KW-0012">Acyltransferase</keyword>
<dbReference type="GO" id="GO:0006654">
    <property type="term" value="P:phosphatidic acid biosynthetic process"/>
    <property type="evidence" value="ECO:0007669"/>
    <property type="project" value="TreeGrafter"/>
</dbReference>
<evidence type="ECO:0000256" key="2">
    <source>
        <dbReference type="ARBA" id="ARBA00022516"/>
    </source>
</evidence>
<gene>
    <name evidence="8" type="ORF">PPYR1160_LOCUS8320</name>
</gene>
<dbReference type="PANTHER" id="PTHR10434:SF64">
    <property type="entry name" value="1-ACYL-SN-GLYCEROL-3-PHOSPHATE ACYLTRANSFERASE-RELATED"/>
    <property type="match status" value="1"/>
</dbReference>